<dbReference type="AlphaFoldDB" id="A0A7X0ZKJ2"/>
<evidence type="ECO:0000313" key="2">
    <source>
        <dbReference type="Proteomes" id="UP000558070"/>
    </source>
</evidence>
<reference evidence="1 2" key="1">
    <citation type="submission" date="2020-03" db="EMBL/GenBank/DDBJ databases">
        <title>Soil Listeria distribution.</title>
        <authorList>
            <person name="Liao J."/>
            <person name="Wiedmann M."/>
        </authorList>
    </citation>
    <scope>NUCLEOTIDE SEQUENCE [LARGE SCALE GENOMIC DNA]</scope>
    <source>
        <strain evidence="1 2">FSL L7-0072</strain>
    </source>
</reference>
<dbReference type="RefSeq" id="WP_185608220.1">
    <property type="nucleotide sequence ID" value="NZ_JAARZO010000007.1"/>
</dbReference>
<sequence>MANLSEAYGTLLISKEVIQNDFSSVELLLTSLCALEGRSEYGIFPVDDIDKLSSDLNKARELKTKLSLSFLGTGKWNLANYIYYFFEHLTIFHHIAKFTAFSKPNQTLIFDFVDYEPAGGVFYKGIYEISLQETDKTWETTTEVKQQNSLPMTAKNLMYYGMCEEAYDEDNLSLLLDNETFINELIYSIPKKEVTLHFLQTFWAENWLGTKDMFTILEYIEDMSEFYHEFYQKPLS</sequence>
<dbReference type="EMBL" id="JAARZO010000007">
    <property type="protein sequence ID" value="MBC2288811.1"/>
    <property type="molecule type" value="Genomic_DNA"/>
</dbReference>
<evidence type="ECO:0000313" key="1">
    <source>
        <dbReference type="EMBL" id="MBC2288811.1"/>
    </source>
</evidence>
<organism evidence="1 2">
    <name type="scientific">Listeria farberi</name>
    <dbReference type="NCBI Taxonomy" id="2713500"/>
    <lineage>
        <taxon>Bacteria</taxon>
        <taxon>Bacillati</taxon>
        <taxon>Bacillota</taxon>
        <taxon>Bacilli</taxon>
        <taxon>Bacillales</taxon>
        <taxon>Listeriaceae</taxon>
        <taxon>Listeria</taxon>
    </lineage>
</organism>
<comment type="caution">
    <text evidence="1">The sequence shown here is derived from an EMBL/GenBank/DDBJ whole genome shotgun (WGS) entry which is preliminary data.</text>
</comment>
<gene>
    <name evidence="1" type="ORF">HCB47_14425</name>
</gene>
<accession>A0A7X0ZKJ2</accession>
<name>A0A7X0ZKJ2_9LIST</name>
<dbReference type="Proteomes" id="UP000558070">
    <property type="component" value="Unassembled WGS sequence"/>
</dbReference>
<protein>
    <submittedName>
        <fullName evidence="1">Uncharacterized protein</fullName>
    </submittedName>
</protein>
<proteinExistence type="predicted"/>